<proteinExistence type="predicted"/>
<dbReference type="EMBL" id="LN679103">
    <property type="protein sequence ID" value="CEL59239.1"/>
    <property type="molecule type" value="Genomic_DNA"/>
</dbReference>
<protein>
    <submittedName>
        <fullName evidence="1">Uncharacterized protein</fullName>
    </submittedName>
</protein>
<evidence type="ECO:0000313" key="1">
    <source>
        <dbReference type="EMBL" id="CEL59239.1"/>
    </source>
</evidence>
<dbReference type="Proteomes" id="UP000059188">
    <property type="component" value="Unassembled WGS sequence"/>
</dbReference>
<sequence length="228" mass="26025">MPLIRHLSAEECNDLLESMDEADYLLSRPLEVLEELVFTWRVQNESITTDWRSYPIGDLNSYEFGVELPANVVLEDLLAPLPYPTKPRRSMIHYISEHSEDQFPGTQAVSFDSAKTMMDPQCESTKELELKEKPKFKSKSNVFAISSFVRSRGSFDSRSEYSYGSDSSGMPWASTCEVVEKESEGMGDQESVARSGYIFNCANHRDTEMKPPSHKLLARRLKRVFRCA</sequence>
<name>A0A0B7FQQ1_THACB</name>
<keyword evidence="2" id="KW-1185">Reference proteome</keyword>
<reference evidence="1 2" key="1">
    <citation type="submission" date="2014-11" db="EMBL/GenBank/DDBJ databases">
        <authorList>
            <person name="Wibberg Daniel"/>
        </authorList>
    </citation>
    <scope>NUCLEOTIDE SEQUENCE [LARGE SCALE GENOMIC DNA]</scope>
    <source>
        <strain evidence="1">Rhizoctonia solani AG1-IB 7/3/14</strain>
    </source>
</reference>
<dbReference type="AlphaFoldDB" id="A0A0B7FQQ1"/>
<gene>
    <name evidence="1" type="ORF">RSOLAG1IB_03172</name>
</gene>
<organism evidence="1 2">
    <name type="scientific">Thanatephorus cucumeris (strain AG1-IB / isolate 7/3/14)</name>
    <name type="common">Lettuce bottom rot fungus</name>
    <name type="synonym">Rhizoctonia solani</name>
    <dbReference type="NCBI Taxonomy" id="1108050"/>
    <lineage>
        <taxon>Eukaryota</taxon>
        <taxon>Fungi</taxon>
        <taxon>Dikarya</taxon>
        <taxon>Basidiomycota</taxon>
        <taxon>Agaricomycotina</taxon>
        <taxon>Agaricomycetes</taxon>
        <taxon>Cantharellales</taxon>
        <taxon>Ceratobasidiaceae</taxon>
        <taxon>Rhizoctonia</taxon>
        <taxon>Rhizoctonia solani AG-1</taxon>
    </lineage>
</organism>
<accession>A0A0B7FQQ1</accession>
<evidence type="ECO:0000313" key="2">
    <source>
        <dbReference type="Proteomes" id="UP000059188"/>
    </source>
</evidence>